<evidence type="ECO:0000256" key="3">
    <source>
        <dbReference type="ARBA" id="ARBA00023125"/>
    </source>
</evidence>
<evidence type="ECO:0000259" key="7">
    <source>
        <dbReference type="PROSITE" id="PS51755"/>
    </source>
</evidence>
<dbReference type="InterPro" id="IPR036388">
    <property type="entry name" value="WH-like_DNA-bd_sf"/>
</dbReference>
<dbReference type="PROSITE" id="PS51755">
    <property type="entry name" value="OMPR_PHOB"/>
    <property type="match status" value="1"/>
</dbReference>
<dbReference type="PANTHER" id="PTHR35807:SF1">
    <property type="entry name" value="TRANSCRIPTIONAL REGULATOR REDD"/>
    <property type="match status" value="1"/>
</dbReference>
<dbReference type="SUPFAM" id="SSF52540">
    <property type="entry name" value="P-loop containing nucleoside triphosphate hydrolases"/>
    <property type="match status" value="1"/>
</dbReference>
<dbReference type="InterPro" id="IPR016032">
    <property type="entry name" value="Sig_transdc_resp-reg_C-effctor"/>
</dbReference>
<keyword evidence="3 5" id="KW-0238">DNA-binding</keyword>
<dbReference type="Gene3D" id="3.40.50.300">
    <property type="entry name" value="P-loop containing nucleotide triphosphate hydrolases"/>
    <property type="match status" value="1"/>
</dbReference>
<evidence type="ECO:0000313" key="9">
    <source>
        <dbReference type="Proteomes" id="UP001589810"/>
    </source>
</evidence>
<sequence length="1148" mass="123316">MAEDLRIEVLGPLRAWRGGEEVKLGPARQRALFTALVFRNGDRMSREELIEAVWGDEAPATAGGSVFTYISGLRRVLEPARSNRSVSATLPSDGTSYRLVLGADAVDATAFESLSHRAATALGGGDPETAVNLVNEALAMWRGEPLSGLPGPFAVSCRRGLLATRSTLLETRSAALLEMGRHAELVPELTALVGQDPLHEGLRGLLMIALYRCGRQADALDQYQQARQLLADDFRAQPGTELSRIYQEILANAPALDGPTEPEPPAPRPVRPRARARVLVGRETEAVQLSAAVSELVAGQGRAVWIDGEPGIGKSELIAAGLHDLDTAPVEVCWACGDELAQRFPLRAMLECLSVDVDSADPRRAHAAELIAKASTSPTLLGGASSGLVAVDILVDLVHELCAERPVAIVIDDMQWVDEPSMLVWNRLARATARQPLLLVSTCRPAPKTVALESMRDTVSRYGGTMMRLPPLSDHAVNRLMAGIVGAAPGPGLRRMANRAAGNPLYVQELVDALVRDNAVHVSAGTADAGTSTDAVTPVSLVSALEHRLGVLSPAAVDLLQHAALLGIDFGIDDLATVLMRPVGELTAAVDESIAAGVLFRGGRRIAFRHPLIHQVLYERIAHSVRAAMHRQAAEQLDRAGASVDTVARQLAAAPLAVDGWTVGWVFAYGRQVAAQAPEIGVDLLRRVVAGAVPSDPRLQGVTVDLARVSYWLGESPEDEARAVLTATRDPELAGEMYWILGCALYRRGLAKEGVDVLRSAVEGTDASDVWRARCQALLAGRLGMGLGELDAGQAVAWEAVRRAEVVGDPFARAYALEMLWLFRSIERDHAEALRLVDEARRVIEEAEPDTELAHLELSLLDNRVFSLQNLDRLAEADDTLRAAEELMRRDRLPTGLPVATAVNHFWTGRWGEAMRTLAAVVDARGLDMAFHGLRESGPMVLLLHGVAALIAVLRDEGDVVTAHLAAADELPLLTSADRENCDFLIMAEALAAERDGEHDAALIALTHVLDERYAPMMLRHQWLPDAVRIALQAGKQHIARRALEVCEMEARRETVPARATVAASRCRALIDRDPTAALAAAEHYEGVGRTVEAALALEDAAVLLAEAGLREDALDTHGRAVRQFTALGASWGVRRATARLIAAGVSP</sequence>
<evidence type="ECO:0000256" key="1">
    <source>
        <dbReference type="ARBA" id="ARBA00005820"/>
    </source>
</evidence>
<gene>
    <name evidence="8" type="ORF">ACFFH7_40715</name>
</gene>
<keyword evidence="4" id="KW-0804">Transcription</keyword>
<dbReference type="InterPro" id="IPR041664">
    <property type="entry name" value="AAA_16"/>
</dbReference>
<dbReference type="Pfam" id="PF13191">
    <property type="entry name" value="AAA_16"/>
    <property type="match status" value="1"/>
</dbReference>
<dbReference type="SUPFAM" id="SSF48452">
    <property type="entry name" value="TPR-like"/>
    <property type="match status" value="1"/>
</dbReference>
<dbReference type="CDD" id="cd15831">
    <property type="entry name" value="BTAD"/>
    <property type="match status" value="1"/>
</dbReference>
<reference evidence="8 9" key="1">
    <citation type="submission" date="2024-09" db="EMBL/GenBank/DDBJ databases">
        <authorList>
            <person name="Sun Q."/>
            <person name="Mori K."/>
        </authorList>
    </citation>
    <scope>NUCLEOTIDE SEQUENCE [LARGE SCALE GENOMIC DNA]</scope>
    <source>
        <strain evidence="8 9">TBRC 1432</strain>
    </source>
</reference>
<feature type="domain" description="OmpR/PhoB-type" evidence="7">
    <location>
        <begin position="1"/>
        <end position="101"/>
    </location>
</feature>
<dbReference type="SUPFAM" id="SSF46894">
    <property type="entry name" value="C-terminal effector domain of the bipartite response regulators"/>
    <property type="match status" value="1"/>
</dbReference>
<proteinExistence type="inferred from homology"/>
<organism evidence="8 9">
    <name type="scientific">Kutzneria chonburiensis</name>
    <dbReference type="NCBI Taxonomy" id="1483604"/>
    <lineage>
        <taxon>Bacteria</taxon>
        <taxon>Bacillati</taxon>
        <taxon>Actinomycetota</taxon>
        <taxon>Actinomycetes</taxon>
        <taxon>Pseudonocardiales</taxon>
        <taxon>Pseudonocardiaceae</taxon>
        <taxon>Kutzneria</taxon>
    </lineage>
</organism>
<evidence type="ECO:0000313" key="8">
    <source>
        <dbReference type="EMBL" id="MFC0547885.1"/>
    </source>
</evidence>
<dbReference type="Pfam" id="PF03704">
    <property type="entry name" value="BTAD"/>
    <property type="match status" value="1"/>
</dbReference>
<dbReference type="EMBL" id="JBHLUD010000015">
    <property type="protein sequence ID" value="MFC0547885.1"/>
    <property type="molecule type" value="Genomic_DNA"/>
</dbReference>
<dbReference type="SMART" id="SM01043">
    <property type="entry name" value="BTAD"/>
    <property type="match status" value="1"/>
</dbReference>
<dbReference type="InterPro" id="IPR005158">
    <property type="entry name" value="BTAD"/>
</dbReference>
<dbReference type="PANTHER" id="PTHR35807">
    <property type="entry name" value="TRANSCRIPTIONAL REGULATOR REDD-RELATED"/>
    <property type="match status" value="1"/>
</dbReference>
<name>A0ABV6N5M4_9PSEU</name>
<dbReference type="InterPro" id="IPR011990">
    <property type="entry name" value="TPR-like_helical_dom_sf"/>
</dbReference>
<comment type="caution">
    <text evidence="8">The sequence shown here is derived from an EMBL/GenBank/DDBJ whole genome shotgun (WGS) entry which is preliminary data.</text>
</comment>
<dbReference type="SMART" id="SM00862">
    <property type="entry name" value="Trans_reg_C"/>
    <property type="match status" value="1"/>
</dbReference>
<dbReference type="Proteomes" id="UP001589810">
    <property type="component" value="Unassembled WGS sequence"/>
</dbReference>
<dbReference type="InterPro" id="IPR001867">
    <property type="entry name" value="OmpR/PhoB-type_DNA-bd"/>
</dbReference>
<evidence type="ECO:0000256" key="5">
    <source>
        <dbReference type="PROSITE-ProRule" id="PRU01091"/>
    </source>
</evidence>
<evidence type="ECO:0000256" key="6">
    <source>
        <dbReference type="SAM" id="MobiDB-lite"/>
    </source>
</evidence>
<evidence type="ECO:0000256" key="2">
    <source>
        <dbReference type="ARBA" id="ARBA00023015"/>
    </source>
</evidence>
<feature type="DNA-binding region" description="OmpR/PhoB-type" evidence="5">
    <location>
        <begin position="1"/>
        <end position="101"/>
    </location>
</feature>
<dbReference type="InterPro" id="IPR027417">
    <property type="entry name" value="P-loop_NTPase"/>
</dbReference>
<keyword evidence="9" id="KW-1185">Reference proteome</keyword>
<accession>A0ABV6N5M4</accession>
<feature type="region of interest" description="Disordered" evidence="6">
    <location>
        <begin position="253"/>
        <end position="272"/>
    </location>
</feature>
<dbReference type="Gene3D" id="1.25.40.10">
    <property type="entry name" value="Tetratricopeptide repeat domain"/>
    <property type="match status" value="1"/>
</dbReference>
<evidence type="ECO:0000256" key="4">
    <source>
        <dbReference type="ARBA" id="ARBA00023163"/>
    </source>
</evidence>
<dbReference type="RefSeq" id="WP_273938271.1">
    <property type="nucleotide sequence ID" value="NZ_CP097263.1"/>
</dbReference>
<keyword evidence="2" id="KW-0805">Transcription regulation</keyword>
<dbReference type="InterPro" id="IPR051677">
    <property type="entry name" value="AfsR-DnrI-RedD_regulator"/>
</dbReference>
<protein>
    <submittedName>
        <fullName evidence="8">BTAD domain-containing putative transcriptional regulator</fullName>
    </submittedName>
</protein>
<dbReference type="Gene3D" id="1.10.10.10">
    <property type="entry name" value="Winged helix-like DNA-binding domain superfamily/Winged helix DNA-binding domain"/>
    <property type="match status" value="1"/>
</dbReference>
<dbReference type="Pfam" id="PF00486">
    <property type="entry name" value="Trans_reg_C"/>
    <property type="match status" value="1"/>
</dbReference>
<comment type="similarity">
    <text evidence="1">Belongs to the AfsR/DnrI/RedD regulatory family.</text>
</comment>